<dbReference type="AlphaFoldDB" id="A7F3B8"/>
<dbReference type="RefSeq" id="XP_001586735.1">
    <property type="nucleotide sequence ID" value="XM_001586685.1"/>
</dbReference>
<dbReference type="Gene3D" id="1.20.1280.140">
    <property type="match status" value="1"/>
</dbReference>
<dbReference type="EMBL" id="CH476640">
    <property type="protein sequence ID" value="EDN97239.1"/>
    <property type="molecule type" value="Genomic_DNA"/>
</dbReference>
<dbReference type="KEGG" id="ssl:SS1G_11764"/>
<accession>A7F3B8</accession>
<gene>
    <name evidence="1" type="ORF">SS1G_11764</name>
</gene>
<name>A7F3B8_SCLS1</name>
<dbReference type="OMA" id="HKMEGIN"/>
<reference evidence="2" key="1">
    <citation type="journal article" date="2011" name="PLoS Genet.">
        <title>Genomic analysis of the necrotrophic fungal pathogens Sclerotinia sclerotiorum and Botrytis cinerea.</title>
        <authorList>
            <person name="Amselem J."/>
            <person name="Cuomo C.A."/>
            <person name="van Kan J.A."/>
            <person name="Viaud M."/>
            <person name="Benito E.P."/>
            <person name="Couloux A."/>
            <person name="Coutinho P.M."/>
            <person name="de Vries R.P."/>
            <person name="Dyer P.S."/>
            <person name="Fillinger S."/>
            <person name="Fournier E."/>
            <person name="Gout L."/>
            <person name="Hahn M."/>
            <person name="Kohn L."/>
            <person name="Lapalu N."/>
            <person name="Plummer K.M."/>
            <person name="Pradier J.M."/>
            <person name="Quevillon E."/>
            <person name="Sharon A."/>
            <person name="Simon A."/>
            <person name="ten Have A."/>
            <person name="Tudzynski B."/>
            <person name="Tudzynski P."/>
            <person name="Wincker P."/>
            <person name="Andrew M."/>
            <person name="Anthouard V."/>
            <person name="Beever R.E."/>
            <person name="Beffa R."/>
            <person name="Benoit I."/>
            <person name="Bouzid O."/>
            <person name="Brault B."/>
            <person name="Chen Z."/>
            <person name="Choquer M."/>
            <person name="Collemare J."/>
            <person name="Cotton P."/>
            <person name="Danchin E.G."/>
            <person name="Da Silva C."/>
            <person name="Gautier A."/>
            <person name="Giraud C."/>
            <person name="Giraud T."/>
            <person name="Gonzalez C."/>
            <person name="Grossetete S."/>
            <person name="Guldener U."/>
            <person name="Henrissat B."/>
            <person name="Howlett B.J."/>
            <person name="Kodira C."/>
            <person name="Kretschmer M."/>
            <person name="Lappartient A."/>
            <person name="Leroch M."/>
            <person name="Levis C."/>
            <person name="Mauceli E."/>
            <person name="Neuveglise C."/>
            <person name="Oeser B."/>
            <person name="Pearson M."/>
            <person name="Poulain J."/>
            <person name="Poussereau N."/>
            <person name="Quesneville H."/>
            <person name="Rascle C."/>
            <person name="Schumacher J."/>
            <person name="Segurens B."/>
            <person name="Sexton A."/>
            <person name="Silva E."/>
            <person name="Sirven C."/>
            <person name="Soanes D.M."/>
            <person name="Talbot N.J."/>
            <person name="Templeton M."/>
            <person name="Yandava C."/>
            <person name="Yarden O."/>
            <person name="Zeng Q."/>
            <person name="Rollins J.A."/>
            <person name="Lebrun M.H."/>
            <person name="Dickman M."/>
        </authorList>
    </citation>
    <scope>NUCLEOTIDE SEQUENCE [LARGE SCALE GENOMIC DNA]</scope>
    <source>
        <strain evidence="2">ATCC 18683 / 1980 / Ss-1</strain>
    </source>
</reference>
<dbReference type="Proteomes" id="UP000001312">
    <property type="component" value="Unassembled WGS sequence"/>
</dbReference>
<organism evidence="1 2">
    <name type="scientific">Sclerotinia sclerotiorum (strain ATCC 18683 / 1980 / Ss-1)</name>
    <name type="common">White mold</name>
    <name type="synonym">Whetzelinia sclerotiorum</name>
    <dbReference type="NCBI Taxonomy" id="665079"/>
    <lineage>
        <taxon>Eukaryota</taxon>
        <taxon>Fungi</taxon>
        <taxon>Dikarya</taxon>
        <taxon>Ascomycota</taxon>
        <taxon>Pezizomycotina</taxon>
        <taxon>Leotiomycetes</taxon>
        <taxon>Helotiales</taxon>
        <taxon>Sclerotiniaceae</taxon>
        <taxon>Sclerotinia</taxon>
    </lineage>
</organism>
<evidence type="ECO:0000313" key="2">
    <source>
        <dbReference type="Proteomes" id="UP000001312"/>
    </source>
</evidence>
<keyword evidence="2" id="KW-1185">Reference proteome</keyword>
<sequence>MDSLQVLITSIPHKMEGINEILQKGPSISYFNAINLGKKSSDQGFTPTAPEAQSLLEAMTKVVDMTEGQLSLLVDTKPVFDKLWVAGLVKKDTTSLRIASANLSQMMSAAAPENMKDDSEALEERRRIAFERALTSVPFTKSLGCLSSCNAVGEYLVAAH</sequence>
<dbReference type="GeneID" id="5482804"/>
<evidence type="ECO:0000313" key="1">
    <source>
        <dbReference type="EMBL" id="EDN97239.1"/>
    </source>
</evidence>
<proteinExistence type="predicted"/>
<protein>
    <submittedName>
        <fullName evidence="1">Uncharacterized protein</fullName>
    </submittedName>
</protein>
<dbReference type="InParanoid" id="A7F3B8"/>